<dbReference type="Proteomes" id="UP001458880">
    <property type="component" value="Unassembled WGS sequence"/>
</dbReference>
<comment type="caution">
    <text evidence="1">The sequence shown here is derived from an EMBL/GenBank/DDBJ whole genome shotgun (WGS) entry which is preliminary data.</text>
</comment>
<accession>A0AAW1KHN7</accession>
<dbReference type="EMBL" id="JASPKY010000222">
    <property type="protein sequence ID" value="KAK9719166.1"/>
    <property type="molecule type" value="Genomic_DNA"/>
</dbReference>
<keyword evidence="2" id="KW-1185">Reference proteome</keyword>
<organism evidence="1 2">
    <name type="scientific">Popillia japonica</name>
    <name type="common">Japanese beetle</name>
    <dbReference type="NCBI Taxonomy" id="7064"/>
    <lineage>
        <taxon>Eukaryota</taxon>
        <taxon>Metazoa</taxon>
        <taxon>Ecdysozoa</taxon>
        <taxon>Arthropoda</taxon>
        <taxon>Hexapoda</taxon>
        <taxon>Insecta</taxon>
        <taxon>Pterygota</taxon>
        <taxon>Neoptera</taxon>
        <taxon>Endopterygota</taxon>
        <taxon>Coleoptera</taxon>
        <taxon>Polyphaga</taxon>
        <taxon>Scarabaeiformia</taxon>
        <taxon>Scarabaeidae</taxon>
        <taxon>Rutelinae</taxon>
        <taxon>Popillia</taxon>
    </lineage>
</organism>
<proteinExistence type="predicted"/>
<evidence type="ECO:0000313" key="2">
    <source>
        <dbReference type="Proteomes" id="UP001458880"/>
    </source>
</evidence>
<protein>
    <submittedName>
        <fullName evidence="1">Uncharacterized protein</fullName>
    </submittedName>
</protein>
<gene>
    <name evidence="1" type="ORF">QE152_g22772</name>
</gene>
<reference evidence="1 2" key="1">
    <citation type="journal article" date="2024" name="BMC Genomics">
        <title>De novo assembly and annotation of Popillia japonica's genome with initial clues to its potential as an invasive pest.</title>
        <authorList>
            <person name="Cucini C."/>
            <person name="Boschi S."/>
            <person name="Funari R."/>
            <person name="Cardaioli E."/>
            <person name="Iannotti N."/>
            <person name="Marturano G."/>
            <person name="Paoli F."/>
            <person name="Bruttini M."/>
            <person name="Carapelli A."/>
            <person name="Frati F."/>
            <person name="Nardi F."/>
        </authorList>
    </citation>
    <scope>NUCLEOTIDE SEQUENCE [LARGE SCALE GENOMIC DNA]</scope>
    <source>
        <strain evidence="1">DMR45628</strain>
    </source>
</reference>
<name>A0AAW1KHN7_POPJA</name>
<sequence>MKASICFTQFKDGSKDVELSGHCVKRKRVPIKEIQSTKIKCLYFKSPFGPIDPDCIRKPIYSVEVRKQKVTSKNDEAGHALEQFNDIQNQIENLQNSEIQDEQRDAFENAYFKAISDAKRLIADKNKVSIHSSSDRDSNMIPIVSEVDARGRVKLPQLNLPEFHGQYDQWLAYLSLVKLTQGDELSYPS</sequence>
<dbReference type="AlphaFoldDB" id="A0AAW1KHN7"/>
<evidence type="ECO:0000313" key="1">
    <source>
        <dbReference type="EMBL" id="KAK9719166.1"/>
    </source>
</evidence>